<dbReference type="InterPro" id="IPR054485">
    <property type="entry name" value="FlK-like_dom"/>
</dbReference>
<proteinExistence type="predicted"/>
<dbReference type="EMBL" id="ML737672">
    <property type="protein sequence ID" value="KAE8363561.1"/>
    <property type="molecule type" value="Genomic_DNA"/>
</dbReference>
<dbReference type="InterPro" id="IPR029069">
    <property type="entry name" value="HotDog_dom_sf"/>
</dbReference>
<dbReference type="InterPro" id="IPR025540">
    <property type="entry name" value="FlK"/>
</dbReference>
<accession>A0A5N7A124</accession>
<dbReference type="PANTHER" id="PTHR36934:SF1">
    <property type="entry name" value="THIOESTERASE DOMAIN-CONTAINING PROTEIN"/>
    <property type="match status" value="1"/>
</dbReference>
<feature type="domain" description="Fluoroacetyl-CoA-specific thioesterase-like" evidence="1">
    <location>
        <begin position="36"/>
        <end position="127"/>
    </location>
</feature>
<reference evidence="2 3" key="1">
    <citation type="submission" date="2019-04" db="EMBL/GenBank/DDBJ databases">
        <title>Friends and foes A comparative genomics studyof 23 Aspergillus species from section Flavi.</title>
        <authorList>
            <consortium name="DOE Joint Genome Institute"/>
            <person name="Kjaerbolling I."/>
            <person name="Vesth T."/>
            <person name="Frisvad J.C."/>
            <person name="Nybo J.L."/>
            <person name="Theobald S."/>
            <person name="Kildgaard S."/>
            <person name="Isbrandt T."/>
            <person name="Kuo A."/>
            <person name="Sato A."/>
            <person name="Lyhne E.K."/>
            <person name="Kogle M.E."/>
            <person name="Wiebenga A."/>
            <person name="Kun R.S."/>
            <person name="Lubbers R.J."/>
            <person name="Makela M.R."/>
            <person name="Barry K."/>
            <person name="Chovatia M."/>
            <person name="Clum A."/>
            <person name="Daum C."/>
            <person name="Haridas S."/>
            <person name="He G."/>
            <person name="LaButti K."/>
            <person name="Lipzen A."/>
            <person name="Mondo S."/>
            <person name="Riley R."/>
            <person name="Salamov A."/>
            <person name="Simmons B.A."/>
            <person name="Magnuson J.K."/>
            <person name="Henrissat B."/>
            <person name="Mortensen U.H."/>
            <person name="Larsen T.O."/>
            <person name="Devries R.P."/>
            <person name="Grigoriev I.V."/>
            <person name="Machida M."/>
            <person name="Baker S.E."/>
            <person name="Andersen M.R."/>
        </authorList>
    </citation>
    <scope>NUCLEOTIDE SEQUENCE [LARGE SCALE GENOMIC DNA]</scope>
    <source>
        <strain evidence="2 3">CBS 763.97</strain>
    </source>
</reference>
<dbReference type="Proteomes" id="UP000326268">
    <property type="component" value="Unassembled WGS sequence"/>
</dbReference>
<dbReference type="Pfam" id="PF22636">
    <property type="entry name" value="FlK"/>
    <property type="match status" value="1"/>
</dbReference>
<evidence type="ECO:0000313" key="2">
    <source>
        <dbReference type="EMBL" id="KAE8363561.1"/>
    </source>
</evidence>
<protein>
    <submittedName>
        <fullName evidence="2">HotDog domain-containing protein</fullName>
    </submittedName>
</protein>
<gene>
    <name evidence="2" type="ORF">BDV27DRAFT_158655</name>
</gene>
<dbReference type="SUPFAM" id="SSF54637">
    <property type="entry name" value="Thioesterase/thiol ester dehydrase-isomerase"/>
    <property type="match status" value="1"/>
</dbReference>
<name>A0A5N7A124_9EURO</name>
<keyword evidence="3" id="KW-1185">Reference proteome</keyword>
<dbReference type="PANTHER" id="PTHR36934">
    <property type="entry name" value="BLR0278 PROTEIN"/>
    <property type="match status" value="1"/>
</dbReference>
<organism evidence="2 3">
    <name type="scientific">Aspergillus caelatus</name>
    <dbReference type="NCBI Taxonomy" id="61420"/>
    <lineage>
        <taxon>Eukaryota</taxon>
        <taxon>Fungi</taxon>
        <taxon>Dikarya</taxon>
        <taxon>Ascomycota</taxon>
        <taxon>Pezizomycotina</taxon>
        <taxon>Eurotiomycetes</taxon>
        <taxon>Eurotiomycetidae</taxon>
        <taxon>Eurotiales</taxon>
        <taxon>Aspergillaceae</taxon>
        <taxon>Aspergillus</taxon>
        <taxon>Aspergillus subgen. Circumdati</taxon>
    </lineage>
</organism>
<evidence type="ECO:0000259" key="1">
    <source>
        <dbReference type="Pfam" id="PF22636"/>
    </source>
</evidence>
<sequence>MSTLPRFLALNTKRSYNVVVQRADLASEIALDTTTDKFPRVLATSKLIAFMEIAAARLLQSCLDEKQLSVGTRVDVAHSAPTPVGGKVTATAEFVGTNGKIFQFEVVARDEAGEIGRGTHERAIVDVERLEGVATKRSIVFK</sequence>
<dbReference type="RefSeq" id="XP_031926642.1">
    <property type="nucleotide sequence ID" value="XM_032072721.1"/>
</dbReference>
<dbReference type="AlphaFoldDB" id="A0A5N7A124"/>
<evidence type="ECO:0000313" key="3">
    <source>
        <dbReference type="Proteomes" id="UP000326268"/>
    </source>
</evidence>
<dbReference type="GeneID" id="43657167"/>
<dbReference type="Gene3D" id="3.10.129.10">
    <property type="entry name" value="Hotdog Thioesterase"/>
    <property type="match status" value="1"/>
</dbReference>
<dbReference type="PIRSF" id="PIRSF014972">
    <property type="entry name" value="FlK"/>
    <property type="match status" value="1"/>
</dbReference>
<dbReference type="OrthoDB" id="4487988at2759"/>